<dbReference type="Proteomes" id="UP000008312">
    <property type="component" value="Unassembled WGS sequence"/>
</dbReference>
<dbReference type="InterPro" id="IPR001394">
    <property type="entry name" value="Peptidase_C19_UCH"/>
</dbReference>
<dbReference type="Pfam" id="PF00443">
    <property type="entry name" value="UCH"/>
    <property type="match status" value="1"/>
</dbReference>
<accession>D8M075</accession>
<dbReference type="InParanoid" id="D8M075"/>
<dbReference type="InterPro" id="IPR028889">
    <property type="entry name" value="USP"/>
</dbReference>
<reference evidence="2" key="1">
    <citation type="submission" date="2010-02" db="EMBL/GenBank/DDBJ databases">
        <title>Sequencing and annotation of the Blastocystis hominis genome.</title>
        <authorList>
            <person name="Wincker P."/>
        </authorList>
    </citation>
    <scope>NUCLEOTIDE SEQUENCE</scope>
    <source>
        <strain evidence="2">Singapore isolate B</strain>
    </source>
</reference>
<dbReference type="InterPro" id="IPR038765">
    <property type="entry name" value="Papain-like_cys_pep_sf"/>
</dbReference>
<protein>
    <recommendedName>
        <fullName evidence="1">USP domain-containing protein</fullName>
    </recommendedName>
</protein>
<organism evidence="2">
    <name type="scientific">Blastocystis hominis</name>
    <dbReference type="NCBI Taxonomy" id="12968"/>
    <lineage>
        <taxon>Eukaryota</taxon>
        <taxon>Sar</taxon>
        <taxon>Stramenopiles</taxon>
        <taxon>Bigyra</taxon>
        <taxon>Opalozoa</taxon>
        <taxon>Opalinata</taxon>
        <taxon>Blastocystidae</taxon>
        <taxon>Blastocystis</taxon>
    </lineage>
</organism>
<proteinExistence type="predicted"/>
<dbReference type="EMBL" id="FN668642">
    <property type="protein sequence ID" value="CBK21464.2"/>
    <property type="molecule type" value="Genomic_DNA"/>
</dbReference>
<evidence type="ECO:0000259" key="1">
    <source>
        <dbReference type="PROSITE" id="PS50235"/>
    </source>
</evidence>
<dbReference type="GO" id="GO:0016579">
    <property type="term" value="P:protein deubiquitination"/>
    <property type="evidence" value="ECO:0007669"/>
    <property type="project" value="InterPro"/>
</dbReference>
<sequence>MLETVIPADAMTLVITIQPTVRHVLQNTQLATTATTATTAATNGQIRHAFITTLSALAMTSASPSLFIDPSISGERERDEGTLRLETCLQNYFRREILDFNADYTCEKCKKVVELVRDLQMVHPPLILILHLMRFAFDANGAVKIYENVKYPLHGLDVSKYFGMEEGSVDWGKGVRMRYDLIGVIDHLGTTSGGHYIAFINMATNPENERELDWFCFNDTQRTPLMQQQVEDNPNAYVLFYQLRTKKV</sequence>
<dbReference type="GeneID" id="24923149"/>
<dbReference type="PANTHER" id="PTHR24006">
    <property type="entry name" value="UBIQUITIN CARBOXYL-TERMINAL HYDROLASE"/>
    <property type="match status" value="1"/>
</dbReference>
<dbReference type="InterPro" id="IPR018200">
    <property type="entry name" value="USP_CS"/>
</dbReference>
<dbReference type="GO" id="GO:0005634">
    <property type="term" value="C:nucleus"/>
    <property type="evidence" value="ECO:0007669"/>
    <property type="project" value="TreeGrafter"/>
</dbReference>
<dbReference type="RefSeq" id="XP_012895512.1">
    <property type="nucleotide sequence ID" value="XM_013040058.1"/>
</dbReference>
<dbReference type="OrthoDB" id="289038at2759"/>
<evidence type="ECO:0000313" key="3">
    <source>
        <dbReference type="Proteomes" id="UP000008312"/>
    </source>
</evidence>
<dbReference type="SUPFAM" id="SSF54001">
    <property type="entry name" value="Cysteine proteinases"/>
    <property type="match status" value="1"/>
</dbReference>
<evidence type="ECO:0000313" key="2">
    <source>
        <dbReference type="EMBL" id="CBK21464.2"/>
    </source>
</evidence>
<name>D8M075_BLAHO</name>
<dbReference type="PROSITE" id="PS50235">
    <property type="entry name" value="USP_3"/>
    <property type="match status" value="1"/>
</dbReference>
<dbReference type="Gene3D" id="3.90.70.10">
    <property type="entry name" value="Cysteine proteinases"/>
    <property type="match status" value="1"/>
</dbReference>
<dbReference type="GO" id="GO:0005829">
    <property type="term" value="C:cytosol"/>
    <property type="evidence" value="ECO:0007669"/>
    <property type="project" value="TreeGrafter"/>
</dbReference>
<dbReference type="GO" id="GO:0004843">
    <property type="term" value="F:cysteine-type deubiquitinase activity"/>
    <property type="evidence" value="ECO:0007669"/>
    <property type="project" value="InterPro"/>
</dbReference>
<keyword evidence="3" id="KW-1185">Reference proteome</keyword>
<dbReference type="PROSITE" id="PS00973">
    <property type="entry name" value="USP_2"/>
    <property type="match status" value="1"/>
</dbReference>
<dbReference type="OMA" id="IAFINMA"/>
<dbReference type="AlphaFoldDB" id="D8M075"/>
<dbReference type="InterPro" id="IPR050164">
    <property type="entry name" value="Peptidase_C19"/>
</dbReference>
<feature type="domain" description="USP" evidence="1">
    <location>
        <begin position="1"/>
        <end position="244"/>
    </location>
</feature>
<gene>
    <name evidence="2" type="ORF">GSBLH_T00007025001</name>
</gene>